<keyword evidence="3" id="KW-1185">Reference proteome</keyword>
<reference evidence="2 3" key="1">
    <citation type="submission" date="2020-08" db="EMBL/GenBank/DDBJ databases">
        <title>Genomic Encyclopedia of Type Strains, Phase IV (KMG-IV): sequencing the most valuable type-strain genomes for metagenomic binning, comparative biology and taxonomic classification.</title>
        <authorList>
            <person name="Goeker M."/>
        </authorList>
    </citation>
    <scope>NUCLEOTIDE SEQUENCE [LARGE SCALE GENOMIC DNA]</scope>
    <source>
        <strain evidence="2 3">DSM 22368</strain>
    </source>
</reference>
<accession>A0A7X0JTL8</accession>
<dbReference type="InParanoid" id="A0A7X0JTL8"/>
<name>A0A7X0JTL8_9GAMM</name>
<dbReference type="EMBL" id="JACHHT010000001">
    <property type="protein sequence ID" value="MBB6521106.1"/>
    <property type="molecule type" value="Genomic_DNA"/>
</dbReference>
<sequence length="102" mass="11417">MKTAKTKAQIRAEIENQIESFLSRGGEVVQFQKGVSGLPDGAAIQNSFSPRQVQSRTPVVEVVKAIDARRQVSKTPVAKRKPKKILLKDDFGDPIRWVWQDS</sequence>
<protein>
    <recommendedName>
        <fullName evidence="1">Transcriptional regulator SutA RNAP-binding domain-containing protein</fullName>
    </recommendedName>
</protein>
<evidence type="ECO:0000313" key="3">
    <source>
        <dbReference type="Proteomes" id="UP000528457"/>
    </source>
</evidence>
<dbReference type="AlphaFoldDB" id="A0A7X0JTL8"/>
<gene>
    <name evidence="2" type="ORF">HNR48_001384</name>
</gene>
<dbReference type="Proteomes" id="UP000528457">
    <property type="component" value="Unassembled WGS sequence"/>
</dbReference>
<dbReference type="InterPro" id="IPR049191">
    <property type="entry name" value="SutA_RBD"/>
</dbReference>
<dbReference type="Pfam" id="PF20661">
    <property type="entry name" value="SutA-RBD"/>
    <property type="match status" value="1"/>
</dbReference>
<organism evidence="2 3">
    <name type="scientific">Pseudoteredinibacter isoporae</name>
    <dbReference type="NCBI Taxonomy" id="570281"/>
    <lineage>
        <taxon>Bacteria</taxon>
        <taxon>Pseudomonadati</taxon>
        <taxon>Pseudomonadota</taxon>
        <taxon>Gammaproteobacteria</taxon>
        <taxon>Cellvibrionales</taxon>
        <taxon>Cellvibrionaceae</taxon>
        <taxon>Pseudoteredinibacter</taxon>
    </lineage>
</organism>
<dbReference type="RefSeq" id="WP_166849408.1">
    <property type="nucleotide sequence ID" value="NZ_JAAONY010000001.1"/>
</dbReference>
<evidence type="ECO:0000313" key="2">
    <source>
        <dbReference type="EMBL" id="MBB6521106.1"/>
    </source>
</evidence>
<evidence type="ECO:0000259" key="1">
    <source>
        <dbReference type="Pfam" id="PF20661"/>
    </source>
</evidence>
<comment type="caution">
    <text evidence="2">The sequence shown here is derived from an EMBL/GenBank/DDBJ whole genome shotgun (WGS) entry which is preliminary data.</text>
</comment>
<proteinExistence type="predicted"/>
<feature type="domain" description="Transcriptional regulator SutA RNAP-binding" evidence="1">
    <location>
        <begin position="5"/>
        <end position="39"/>
    </location>
</feature>